<proteinExistence type="predicted"/>
<keyword evidence="2" id="KW-0472">Membrane</keyword>
<keyword evidence="2" id="KW-0812">Transmembrane</keyword>
<evidence type="ECO:0000313" key="4">
    <source>
        <dbReference type="RefSeq" id="XP_009760842.1"/>
    </source>
</evidence>
<dbReference type="RefSeq" id="XP_009760842.1">
    <property type="nucleotide sequence ID" value="XM_009762540.1"/>
</dbReference>
<keyword evidence="3" id="KW-1185">Reference proteome</keyword>
<keyword evidence="1" id="KW-0175">Coiled coil</keyword>
<evidence type="ECO:0000313" key="3">
    <source>
        <dbReference type="Proteomes" id="UP000189701"/>
    </source>
</evidence>
<dbReference type="PANTHER" id="PTHR33248">
    <property type="entry name" value="ZINC ION-BINDING PROTEIN"/>
    <property type="match status" value="1"/>
</dbReference>
<name>A0A1U7UXS7_NICSY</name>
<sequence>MACSPSEIRMETNYTRYVILDVVSLWNAIPGTLVHDKRLESSSVTLKLFVAIPLKGLNLTRLCTEEEENESSGEIRCNHGYVLPLLTAWTPRNPERRYWVCPYYGGPRSCDFWVWKDSEIDPRSKFVIPKLLDKMGKLENALEGFENLAKPRTTLKVENTIEEDKMKNIEAQLVKLQDDMEKMKEKEKKWKSKLAKSKARENVLWFIILGMCIILVGYGIQESH</sequence>
<organism evidence="3 4">
    <name type="scientific">Nicotiana sylvestris</name>
    <name type="common">Wood tobacco</name>
    <name type="synonym">South American tobacco</name>
    <dbReference type="NCBI Taxonomy" id="4096"/>
    <lineage>
        <taxon>Eukaryota</taxon>
        <taxon>Viridiplantae</taxon>
        <taxon>Streptophyta</taxon>
        <taxon>Embryophyta</taxon>
        <taxon>Tracheophyta</taxon>
        <taxon>Spermatophyta</taxon>
        <taxon>Magnoliopsida</taxon>
        <taxon>eudicotyledons</taxon>
        <taxon>Gunneridae</taxon>
        <taxon>Pentapetalae</taxon>
        <taxon>asterids</taxon>
        <taxon>lamiids</taxon>
        <taxon>Solanales</taxon>
        <taxon>Solanaceae</taxon>
        <taxon>Nicotianoideae</taxon>
        <taxon>Nicotianeae</taxon>
        <taxon>Nicotiana</taxon>
    </lineage>
</organism>
<dbReference type="Proteomes" id="UP000189701">
    <property type="component" value="Unplaced"/>
</dbReference>
<gene>
    <name evidence="4" type="primary">LOC104213109</name>
</gene>
<reference evidence="3" key="1">
    <citation type="journal article" date="2013" name="Genome Biol.">
        <title>Reference genomes and transcriptomes of Nicotiana sylvestris and Nicotiana tomentosiformis.</title>
        <authorList>
            <person name="Sierro N."/>
            <person name="Battey J.N."/>
            <person name="Ouadi S."/>
            <person name="Bovet L."/>
            <person name="Goepfert S."/>
            <person name="Bakaher N."/>
            <person name="Peitsch M.C."/>
            <person name="Ivanov N.V."/>
        </authorList>
    </citation>
    <scope>NUCLEOTIDE SEQUENCE [LARGE SCALE GENOMIC DNA]</scope>
</reference>
<protein>
    <submittedName>
        <fullName evidence="4">Uncharacterized protein LOC104213109</fullName>
    </submittedName>
</protein>
<reference evidence="4" key="2">
    <citation type="submission" date="2025-08" db="UniProtKB">
        <authorList>
            <consortium name="RefSeq"/>
        </authorList>
    </citation>
    <scope>IDENTIFICATION</scope>
    <source>
        <tissue evidence="4">Leaf</tissue>
    </source>
</reference>
<accession>A0A1U7UXS7</accession>
<evidence type="ECO:0000256" key="1">
    <source>
        <dbReference type="SAM" id="Coils"/>
    </source>
</evidence>
<dbReference type="eggNOG" id="ENOG502R7T7">
    <property type="taxonomic scope" value="Eukaryota"/>
</dbReference>
<evidence type="ECO:0000256" key="2">
    <source>
        <dbReference type="SAM" id="Phobius"/>
    </source>
</evidence>
<dbReference type="AlphaFoldDB" id="A0A1U7UXS7"/>
<keyword evidence="2" id="KW-1133">Transmembrane helix</keyword>
<dbReference type="STRING" id="4096.A0A1U7UXS7"/>
<feature type="transmembrane region" description="Helical" evidence="2">
    <location>
        <begin position="203"/>
        <end position="220"/>
    </location>
</feature>
<feature type="coiled-coil region" evidence="1">
    <location>
        <begin position="159"/>
        <end position="200"/>
    </location>
</feature>